<dbReference type="PRINTS" id="PR00449">
    <property type="entry name" value="RASTRNSFRMNG"/>
</dbReference>
<dbReference type="PANTHER" id="PTHR47980">
    <property type="entry name" value="LD44762P"/>
    <property type="match status" value="1"/>
</dbReference>
<dbReference type="SMART" id="SM00175">
    <property type="entry name" value="RAB"/>
    <property type="match status" value="1"/>
</dbReference>
<accession>A0ABQ9JSD5</accession>
<sequence>MSLKIRTLIVGSRIHNMEYDYLIKFLALGDSGVGKTSFLYQYTDTMFNSRFISTIYQSKGRNHRVHLQLWDTAGQERFRSLTTAFYRDAMGFLLLFDLTNEQSFLEIRNWIEQLRLHAYCECPDVVLCGNKADLEDRRVITEWRAREFAEKHGLAYIETSAATGQNVARAVDTLLEKVMIRMETAVDRAMLPGRRGRPRNVNDSDLMAPASQTCSC</sequence>
<dbReference type="PROSITE" id="PS51420">
    <property type="entry name" value="RHO"/>
    <property type="match status" value="1"/>
</dbReference>
<feature type="region of interest" description="Disordered" evidence="6">
    <location>
        <begin position="192"/>
        <end position="216"/>
    </location>
</feature>
<gene>
    <name evidence="7" type="ORF">NQ317_004790</name>
</gene>
<evidence type="ECO:0000256" key="5">
    <source>
        <dbReference type="ARBA" id="ARBA00023289"/>
    </source>
</evidence>
<dbReference type="PROSITE" id="PS51419">
    <property type="entry name" value="RAB"/>
    <property type="match status" value="1"/>
</dbReference>
<dbReference type="SMART" id="SM00176">
    <property type="entry name" value="RAN"/>
    <property type="match status" value="1"/>
</dbReference>
<keyword evidence="4" id="KW-0449">Lipoprotein</keyword>
<evidence type="ECO:0008006" key="9">
    <source>
        <dbReference type="Google" id="ProtNLM"/>
    </source>
</evidence>
<keyword evidence="2" id="KW-0547">Nucleotide-binding</keyword>
<dbReference type="NCBIfam" id="TIGR00231">
    <property type="entry name" value="small_GTP"/>
    <property type="match status" value="1"/>
</dbReference>
<keyword evidence="5" id="KW-0636">Prenylation</keyword>
<evidence type="ECO:0000256" key="6">
    <source>
        <dbReference type="SAM" id="MobiDB-lite"/>
    </source>
</evidence>
<dbReference type="InterPro" id="IPR005225">
    <property type="entry name" value="Small_GTP-bd"/>
</dbReference>
<dbReference type="SUPFAM" id="SSF52540">
    <property type="entry name" value="P-loop containing nucleoside triphosphate hydrolases"/>
    <property type="match status" value="1"/>
</dbReference>
<dbReference type="Gene3D" id="3.40.50.300">
    <property type="entry name" value="P-loop containing nucleotide triphosphate hydrolases"/>
    <property type="match status" value="1"/>
</dbReference>
<reference evidence="7" key="1">
    <citation type="journal article" date="2023" name="Insect Mol. Biol.">
        <title>Genome sequencing provides insights into the evolution of gene families encoding plant cell wall-degrading enzymes in longhorned beetles.</title>
        <authorList>
            <person name="Shin N.R."/>
            <person name="Okamura Y."/>
            <person name="Kirsch R."/>
            <person name="Pauchet Y."/>
        </authorList>
    </citation>
    <scope>NUCLEOTIDE SEQUENCE</scope>
    <source>
        <strain evidence="7">MMC_N1</strain>
    </source>
</reference>
<dbReference type="PROSITE" id="PS51421">
    <property type="entry name" value="RAS"/>
    <property type="match status" value="1"/>
</dbReference>
<keyword evidence="8" id="KW-1185">Reference proteome</keyword>
<evidence type="ECO:0000256" key="2">
    <source>
        <dbReference type="ARBA" id="ARBA00022741"/>
    </source>
</evidence>
<dbReference type="InterPro" id="IPR001806">
    <property type="entry name" value="Small_GTPase"/>
</dbReference>
<comment type="similarity">
    <text evidence="1">Belongs to the small GTPase superfamily. Rab family.</text>
</comment>
<comment type="caution">
    <text evidence="7">The sequence shown here is derived from an EMBL/GenBank/DDBJ whole genome shotgun (WGS) entry which is preliminary data.</text>
</comment>
<protein>
    <recommendedName>
        <fullName evidence="9">Ras-related protein Rab-27A</fullName>
    </recommendedName>
</protein>
<dbReference type="Proteomes" id="UP001162164">
    <property type="component" value="Unassembled WGS sequence"/>
</dbReference>
<proteinExistence type="inferred from homology"/>
<evidence type="ECO:0000256" key="4">
    <source>
        <dbReference type="ARBA" id="ARBA00023288"/>
    </source>
</evidence>
<evidence type="ECO:0000313" key="7">
    <source>
        <dbReference type="EMBL" id="KAJ8980789.1"/>
    </source>
</evidence>
<dbReference type="InterPro" id="IPR027417">
    <property type="entry name" value="P-loop_NTPase"/>
</dbReference>
<dbReference type="EMBL" id="JAPWTJ010000232">
    <property type="protein sequence ID" value="KAJ8980789.1"/>
    <property type="molecule type" value="Genomic_DNA"/>
</dbReference>
<name>A0ABQ9JSD5_9CUCU</name>
<organism evidence="7 8">
    <name type="scientific">Molorchus minor</name>
    <dbReference type="NCBI Taxonomy" id="1323400"/>
    <lineage>
        <taxon>Eukaryota</taxon>
        <taxon>Metazoa</taxon>
        <taxon>Ecdysozoa</taxon>
        <taxon>Arthropoda</taxon>
        <taxon>Hexapoda</taxon>
        <taxon>Insecta</taxon>
        <taxon>Pterygota</taxon>
        <taxon>Neoptera</taxon>
        <taxon>Endopterygota</taxon>
        <taxon>Coleoptera</taxon>
        <taxon>Polyphaga</taxon>
        <taxon>Cucujiformia</taxon>
        <taxon>Chrysomeloidea</taxon>
        <taxon>Cerambycidae</taxon>
        <taxon>Lamiinae</taxon>
        <taxon>Monochamini</taxon>
        <taxon>Molorchus</taxon>
    </lineage>
</organism>
<dbReference type="InterPro" id="IPR050305">
    <property type="entry name" value="Small_GTPase_Rab"/>
</dbReference>
<evidence type="ECO:0000256" key="3">
    <source>
        <dbReference type="ARBA" id="ARBA00023134"/>
    </source>
</evidence>
<keyword evidence="3" id="KW-0342">GTP-binding</keyword>
<dbReference type="Pfam" id="PF00071">
    <property type="entry name" value="Ras"/>
    <property type="match status" value="1"/>
</dbReference>
<evidence type="ECO:0000313" key="8">
    <source>
        <dbReference type="Proteomes" id="UP001162164"/>
    </source>
</evidence>
<dbReference type="SMART" id="SM00173">
    <property type="entry name" value="RAS"/>
    <property type="match status" value="1"/>
</dbReference>
<evidence type="ECO:0000256" key="1">
    <source>
        <dbReference type="ARBA" id="ARBA00006270"/>
    </source>
</evidence>
<dbReference type="SMART" id="SM00174">
    <property type="entry name" value="RHO"/>
    <property type="match status" value="1"/>
</dbReference>